<dbReference type="KEGG" id="pgz:C2E15_15170"/>
<dbReference type="EMBL" id="CP026377">
    <property type="protein sequence ID" value="AUX94281.1"/>
    <property type="molecule type" value="Genomic_DNA"/>
</dbReference>
<dbReference type="Proteomes" id="UP000238365">
    <property type="component" value="Chromosome"/>
</dbReference>
<dbReference type="OrthoDB" id="6548619at2"/>
<proteinExistence type="predicted"/>
<name>A0A2L0II80_9GAMM</name>
<accession>A0A2L0II80</accession>
<sequence length="90" mass="10191">MISDRKAIEIAKEYANKAGYGWDEGFHEAERTSFDGKSVWVISTSDMKFSEELPWMMESMPNPIKYYIDMSCGECIAVGGRGSAILRLKK</sequence>
<evidence type="ECO:0000313" key="1">
    <source>
        <dbReference type="EMBL" id="AUX94281.1"/>
    </source>
</evidence>
<evidence type="ECO:0000313" key="2">
    <source>
        <dbReference type="Proteomes" id="UP000238365"/>
    </source>
</evidence>
<dbReference type="RefSeq" id="WP_104958112.1">
    <property type="nucleotide sequence ID" value="NZ_CP026377.1"/>
</dbReference>
<organism evidence="1 2">
    <name type="scientific">Mixta gaviniae</name>
    <dbReference type="NCBI Taxonomy" id="665914"/>
    <lineage>
        <taxon>Bacteria</taxon>
        <taxon>Pseudomonadati</taxon>
        <taxon>Pseudomonadota</taxon>
        <taxon>Gammaproteobacteria</taxon>
        <taxon>Enterobacterales</taxon>
        <taxon>Erwiniaceae</taxon>
        <taxon>Mixta</taxon>
    </lineage>
</organism>
<protein>
    <submittedName>
        <fullName evidence="1">Uncharacterized protein</fullName>
    </submittedName>
</protein>
<gene>
    <name evidence="1" type="ORF">C2E15_15170</name>
</gene>
<reference evidence="1 2" key="1">
    <citation type="submission" date="2018-01" db="EMBL/GenBank/DDBJ databases">
        <title>Complete and assembled Genome of Pantoea gaviniae DSM22758T.</title>
        <authorList>
            <person name="Stevens M.J.A."/>
            <person name="Zurfluh K."/>
            <person name="Stephan R."/>
        </authorList>
    </citation>
    <scope>NUCLEOTIDE SEQUENCE [LARGE SCALE GENOMIC DNA]</scope>
    <source>
        <strain evidence="1 2">DSM 22758</strain>
    </source>
</reference>
<dbReference type="AlphaFoldDB" id="A0A2L0II80"/>
<keyword evidence="2" id="KW-1185">Reference proteome</keyword>